<organism evidence="1">
    <name type="scientific">Cupriavidus taiwanensis</name>
    <dbReference type="NCBI Taxonomy" id="164546"/>
    <lineage>
        <taxon>Bacteria</taxon>
        <taxon>Pseudomonadati</taxon>
        <taxon>Pseudomonadota</taxon>
        <taxon>Betaproteobacteria</taxon>
        <taxon>Burkholderiales</taxon>
        <taxon>Burkholderiaceae</taxon>
        <taxon>Cupriavidus</taxon>
    </lineage>
</organism>
<gene>
    <name evidence="1" type="ORF">CBM2589_B120186</name>
</gene>
<accession>A0A375BGQ2</accession>
<protein>
    <submittedName>
        <fullName evidence="1">Uncharacterized protein</fullName>
    </submittedName>
</protein>
<evidence type="ECO:0000313" key="1">
    <source>
        <dbReference type="EMBL" id="SOY44223.1"/>
    </source>
</evidence>
<dbReference type="EMBL" id="OFSP01000004">
    <property type="protein sequence ID" value="SOY44223.1"/>
    <property type="molecule type" value="Genomic_DNA"/>
</dbReference>
<name>A0A375BGQ2_9BURK</name>
<proteinExistence type="predicted"/>
<sequence length="89" mass="9086">MRVAAGRHGGAGSIRAAMNGAPAQARFATLTAAKKKSGRDWGLPAPAAPAGKQGRTAYAVLPDRRWAPAACLGRAGASIRIRLAPRGRA</sequence>
<dbReference type="Proteomes" id="UP000256297">
    <property type="component" value="Chromosome CBM2589_b"/>
</dbReference>
<reference evidence="1" key="1">
    <citation type="submission" date="2018-01" db="EMBL/GenBank/DDBJ databases">
        <authorList>
            <person name="Clerissi C."/>
        </authorList>
    </citation>
    <scope>NUCLEOTIDE SEQUENCE</scope>
    <source>
        <strain evidence="1">Cupriavidus taiwanensis STM 3521</strain>
    </source>
</reference>
<comment type="caution">
    <text evidence="1">The sequence shown here is derived from an EMBL/GenBank/DDBJ whole genome shotgun (WGS) entry which is preliminary data.</text>
</comment>
<dbReference type="AlphaFoldDB" id="A0A375BGQ2"/>